<dbReference type="InterPro" id="IPR033932">
    <property type="entry name" value="YtcJ-like"/>
</dbReference>
<dbReference type="EMBL" id="JAGSOG010000025">
    <property type="protein sequence ID" value="MBR7833214.1"/>
    <property type="molecule type" value="Genomic_DNA"/>
</dbReference>
<evidence type="ECO:0000313" key="3">
    <source>
        <dbReference type="Proteomes" id="UP000675781"/>
    </source>
</evidence>
<dbReference type="GO" id="GO:0016810">
    <property type="term" value="F:hydrolase activity, acting on carbon-nitrogen (but not peptide) bonds"/>
    <property type="evidence" value="ECO:0007669"/>
    <property type="project" value="InterPro"/>
</dbReference>
<name>A0A941EQD0_9ACTN</name>
<dbReference type="InterPro" id="IPR011059">
    <property type="entry name" value="Metal-dep_hydrolase_composite"/>
</dbReference>
<dbReference type="Proteomes" id="UP000675781">
    <property type="component" value="Unassembled WGS sequence"/>
</dbReference>
<accession>A0A941EQD0</accession>
<feature type="domain" description="Amidohydrolase 3" evidence="1">
    <location>
        <begin position="56"/>
        <end position="538"/>
    </location>
</feature>
<evidence type="ECO:0000313" key="2">
    <source>
        <dbReference type="EMBL" id="MBR7833214.1"/>
    </source>
</evidence>
<keyword evidence="3" id="KW-1185">Reference proteome</keyword>
<protein>
    <submittedName>
        <fullName evidence="2">Amidohydrolase</fullName>
    </submittedName>
</protein>
<dbReference type="SUPFAM" id="SSF51338">
    <property type="entry name" value="Composite domain of metallo-dependent hydrolases"/>
    <property type="match status" value="1"/>
</dbReference>
<dbReference type="RefSeq" id="WP_212527738.1">
    <property type="nucleotide sequence ID" value="NZ_JAGSOG010000025.1"/>
</dbReference>
<dbReference type="InterPro" id="IPR032466">
    <property type="entry name" value="Metal_Hydrolase"/>
</dbReference>
<proteinExistence type="predicted"/>
<comment type="caution">
    <text evidence="2">The sequence shown here is derived from an EMBL/GenBank/DDBJ whole genome shotgun (WGS) entry which is preliminary data.</text>
</comment>
<dbReference type="Pfam" id="PF07969">
    <property type="entry name" value="Amidohydro_3"/>
    <property type="match status" value="1"/>
</dbReference>
<sequence>MTQHPDLIIRDGAIRTIDPAHPRAEAIAVTGERITAVGTNEEITALAGPGTETIGVGGRTVMPGVVDAHNHIRLGANTRAVQLAGAETLDEIRARIAAHIAAHPDADWIEGEGWNYAAIPGGTPTAAMIDEVCQGRPAWLFSYDVHTVWLNGAGLRRWGIHAQGDTVPFGRPEYGPDRRPTGFVRDFAVLGIHPIGQRALEAVLPGYGKDAQYERVVENLRAAARFGITTIVEPQNGIGDIALFQRAREEGELRSRLVAALMFSPESDPDDLDRFTEAKRAFDDDRLRVGPVKLYIDDVVEPHTAALLAPYHNHPGHGETFWAPSEFADLLLRLERRGLQAFTHATGDRGIRTVLDAVAHAREVHGPRDARHQIVHVECLHPDDIGRFAELGVVACMQPRHAGPDLVAEWRENIGPERERLAWAMRSLADAGAVLAFSSDWNVGEMDPMVGIYSALTRADLTGQHAWNVAETLDLDRTLRAYTAGSAHSIFAEGDRGTLTPGRYADVITLSNDLDETEPLGILETSVELTVTGGEIVHRTRL</sequence>
<reference evidence="2" key="1">
    <citation type="submission" date="2021-04" db="EMBL/GenBank/DDBJ databases">
        <title>Genome based classification of Actinospica acidithermotolerans sp. nov., an actinobacterium isolated from an Indonesian hot spring.</title>
        <authorList>
            <person name="Kusuma A.B."/>
            <person name="Putra K.E."/>
            <person name="Nafisah S."/>
            <person name="Loh J."/>
            <person name="Nouioui I."/>
            <person name="Goodfellow M."/>
        </authorList>
    </citation>
    <scope>NUCLEOTIDE SEQUENCE</scope>
    <source>
        <strain evidence="2">CSCA 57</strain>
    </source>
</reference>
<evidence type="ECO:0000259" key="1">
    <source>
        <dbReference type="Pfam" id="PF07969"/>
    </source>
</evidence>
<dbReference type="CDD" id="cd01300">
    <property type="entry name" value="YtcJ_like"/>
    <property type="match status" value="1"/>
</dbReference>
<dbReference type="Gene3D" id="2.30.40.10">
    <property type="entry name" value="Urease, subunit C, domain 1"/>
    <property type="match status" value="1"/>
</dbReference>
<dbReference type="AlphaFoldDB" id="A0A941EQD0"/>
<dbReference type="InterPro" id="IPR013108">
    <property type="entry name" value="Amidohydro_3"/>
</dbReference>
<dbReference type="Gene3D" id="3.20.20.140">
    <property type="entry name" value="Metal-dependent hydrolases"/>
    <property type="match status" value="1"/>
</dbReference>
<organism evidence="2 3">
    <name type="scientific">Actinospica durhamensis</name>
    <dbReference type="NCBI Taxonomy" id="1508375"/>
    <lineage>
        <taxon>Bacteria</taxon>
        <taxon>Bacillati</taxon>
        <taxon>Actinomycetota</taxon>
        <taxon>Actinomycetes</taxon>
        <taxon>Catenulisporales</taxon>
        <taxon>Actinospicaceae</taxon>
        <taxon>Actinospica</taxon>
    </lineage>
</organism>
<gene>
    <name evidence="2" type="ORF">KDL01_08055</name>
</gene>
<dbReference type="Gene3D" id="3.10.310.70">
    <property type="match status" value="1"/>
</dbReference>
<dbReference type="SUPFAM" id="SSF51556">
    <property type="entry name" value="Metallo-dependent hydrolases"/>
    <property type="match status" value="1"/>
</dbReference>
<dbReference type="PANTHER" id="PTHR22642:SF2">
    <property type="entry name" value="PROTEIN LONG AFTER FAR-RED 3"/>
    <property type="match status" value="1"/>
</dbReference>
<dbReference type="PANTHER" id="PTHR22642">
    <property type="entry name" value="IMIDAZOLONEPROPIONASE"/>
    <property type="match status" value="1"/>
</dbReference>